<dbReference type="PROSITE" id="PS50967">
    <property type="entry name" value="HRDC"/>
    <property type="match status" value="1"/>
</dbReference>
<comment type="caution">
    <text evidence="2">The sequence shown here is derived from an EMBL/GenBank/DDBJ whole genome shotgun (WGS) entry which is preliminary data.</text>
</comment>
<organism evidence="2">
    <name type="scientific">marine sediment metagenome</name>
    <dbReference type="NCBI Taxonomy" id="412755"/>
    <lineage>
        <taxon>unclassified sequences</taxon>
        <taxon>metagenomes</taxon>
        <taxon>ecological metagenomes</taxon>
    </lineage>
</organism>
<dbReference type="InterPro" id="IPR002562">
    <property type="entry name" value="3'-5'_exonuclease_dom"/>
</dbReference>
<dbReference type="GO" id="GO:0008408">
    <property type="term" value="F:3'-5' exonuclease activity"/>
    <property type="evidence" value="ECO:0007669"/>
    <property type="project" value="InterPro"/>
</dbReference>
<gene>
    <name evidence="2" type="ORF">LCGC14_0974180</name>
</gene>
<reference evidence="2" key="1">
    <citation type="journal article" date="2015" name="Nature">
        <title>Complex archaea that bridge the gap between prokaryotes and eukaryotes.</title>
        <authorList>
            <person name="Spang A."/>
            <person name="Saw J.H."/>
            <person name="Jorgensen S.L."/>
            <person name="Zaremba-Niedzwiedzka K."/>
            <person name="Martijn J."/>
            <person name="Lind A.E."/>
            <person name="van Eijk R."/>
            <person name="Schleper C."/>
            <person name="Guy L."/>
            <person name="Ettema T.J."/>
        </authorList>
    </citation>
    <scope>NUCLEOTIDE SEQUENCE</scope>
</reference>
<dbReference type="Gene3D" id="3.30.420.10">
    <property type="entry name" value="Ribonuclease H-like superfamily/Ribonuclease H"/>
    <property type="match status" value="1"/>
</dbReference>
<dbReference type="InterPro" id="IPR036397">
    <property type="entry name" value="RNaseH_sf"/>
</dbReference>
<dbReference type="SUPFAM" id="SSF47819">
    <property type="entry name" value="HRDC-like"/>
    <property type="match status" value="2"/>
</dbReference>
<dbReference type="Gene3D" id="1.10.150.80">
    <property type="entry name" value="HRDC domain"/>
    <property type="match status" value="2"/>
</dbReference>
<dbReference type="GO" id="GO:0000166">
    <property type="term" value="F:nucleotide binding"/>
    <property type="evidence" value="ECO:0007669"/>
    <property type="project" value="InterPro"/>
</dbReference>
<proteinExistence type="predicted"/>
<dbReference type="SMART" id="SM00341">
    <property type="entry name" value="HRDC"/>
    <property type="match status" value="1"/>
</dbReference>
<dbReference type="InterPro" id="IPR012337">
    <property type="entry name" value="RNaseH-like_sf"/>
</dbReference>
<accession>A0A0F9QTZ5</accession>
<dbReference type="SUPFAM" id="SSF53098">
    <property type="entry name" value="Ribonuclease H-like"/>
    <property type="match status" value="1"/>
</dbReference>
<name>A0A0F9QTZ5_9ZZZZ</name>
<sequence>MTFSAPAIAVPPAPDTIDWIPSPEELDTWLDSAPGLPLVLDTEFERVNTFYPIPGLVQLGLGDRFCLVDPEVAEQSARFRATIADPGVTKLLYAMSEDLELFRDWLGIRPKGVVDLQIGAAMAGAGFSLGYARLVEQLFSEALDKSVTRSDWISRPLSDAQQRYAVDDIRFLSPMHQWVTAHLRERGLEAALVEESTRFADELADQDDPNNHYLRLRGGWALTAQQQVVLRKLVVWRELESRERDRPRGRVVADPLLIAIADRLPKSLSEMSTIQGVPAGVVRRYGDALLELVDEGRKADNSGIEPIAPPLNRDQQVRFKQLKQIFRKASEASDIPIELLAPRKRLEKVFQDRSMAESPFFQGWRAEILKPVMSDIEGFLTS</sequence>
<protein>
    <recommendedName>
        <fullName evidence="1">HRDC domain-containing protein</fullName>
    </recommendedName>
</protein>
<dbReference type="GO" id="GO:0006139">
    <property type="term" value="P:nucleobase-containing compound metabolic process"/>
    <property type="evidence" value="ECO:0007669"/>
    <property type="project" value="InterPro"/>
</dbReference>
<evidence type="ECO:0000313" key="2">
    <source>
        <dbReference type="EMBL" id="KKN16606.1"/>
    </source>
</evidence>
<dbReference type="GO" id="GO:0003676">
    <property type="term" value="F:nucleic acid binding"/>
    <property type="evidence" value="ECO:0007669"/>
    <property type="project" value="InterPro"/>
</dbReference>
<dbReference type="PANTHER" id="PTHR47649:SF1">
    <property type="entry name" value="RIBONUCLEASE D"/>
    <property type="match status" value="1"/>
</dbReference>
<dbReference type="InterPro" id="IPR002121">
    <property type="entry name" value="HRDC_dom"/>
</dbReference>
<dbReference type="CDD" id="cd06142">
    <property type="entry name" value="RNaseD_exo"/>
    <property type="match status" value="1"/>
</dbReference>
<evidence type="ECO:0000259" key="1">
    <source>
        <dbReference type="PROSITE" id="PS50967"/>
    </source>
</evidence>
<dbReference type="AlphaFoldDB" id="A0A0F9QTZ5"/>
<dbReference type="EMBL" id="LAZR01003598">
    <property type="protein sequence ID" value="KKN16606.1"/>
    <property type="molecule type" value="Genomic_DNA"/>
</dbReference>
<dbReference type="PANTHER" id="PTHR47649">
    <property type="entry name" value="RIBONUCLEASE D"/>
    <property type="match status" value="1"/>
</dbReference>
<dbReference type="SMART" id="SM00474">
    <property type="entry name" value="35EXOc"/>
    <property type="match status" value="1"/>
</dbReference>
<dbReference type="Pfam" id="PF01612">
    <property type="entry name" value="DNA_pol_A_exo1"/>
    <property type="match status" value="1"/>
</dbReference>
<feature type="domain" description="HRDC" evidence="1">
    <location>
        <begin position="223"/>
        <end position="303"/>
    </location>
</feature>
<dbReference type="InterPro" id="IPR010997">
    <property type="entry name" value="HRDC-like_sf"/>
</dbReference>
<dbReference type="InterPro" id="IPR044876">
    <property type="entry name" value="HRDC_dom_sf"/>
</dbReference>
<dbReference type="InterPro" id="IPR051086">
    <property type="entry name" value="RNase_D-like"/>
</dbReference>
<dbReference type="Pfam" id="PF00570">
    <property type="entry name" value="HRDC"/>
    <property type="match status" value="1"/>
</dbReference>